<feature type="non-terminal residue" evidence="7">
    <location>
        <position position="214"/>
    </location>
</feature>
<reference evidence="7" key="1">
    <citation type="journal article" date="2023" name="Mol. Phylogenet. Evol.">
        <title>Genome-scale phylogeny and comparative genomics of the fungal order Sordariales.</title>
        <authorList>
            <person name="Hensen N."/>
            <person name="Bonometti L."/>
            <person name="Westerberg I."/>
            <person name="Brannstrom I.O."/>
            <person name="Guillou S."/>
            <person name="Cros-Aarteil S."/>
            <person name="Calhoun S."/>
            <person name="Haridas S."/>
            <person name="Kuo A."/>
            <person name="Mondo S."/>
            <person name="Pangilinan J."/>
            <person name="Riley R."/>
            <person name="LaButti K."/>
            <person name="Andreopoulos B."/>
            <person name="Lipzen A."/>
            <person name="Chen C."/>
            <person name="Yan M."/>
            <person name="Daum C."/>
            <person name="Ng V."/>
            <person name="Clum A."/>
            <person name="Steindorff A."/>
            <person name="Ohm R.A."/>
            <person name="Martin F."/>
            <person name="Silar P."/>
            <person name="Natvig D.O."/>
            <person name="Lalanne C."/>
            <person name="Gautier V."/>
            <person name="Ament-Velasquez S.L."/>
            <person name="Kruys A."/>
            <person name="Hutchinson M.I."/>
            <person name="Powell A.J."/>
            <person name="Barry K."/>
            <person name="Miller A.N."/>
            <person name="Grigoriev I.V."/>
            <person name="Debuchy R."/>
            <person name="Gladieux P."/>
            <person name="Hiltunen Thoren M."/>
            <person name="Johannesson H."/>
        </authorList>
    </citation>
    <scope>NUCLEOTIDE SEQUENCE</scope>
    <source>
        <strain evidence="7">CBS 232.78</strain>
    </source>
</reference>
<dbReference type="EMBL" id="JAULSW010000002">
    <property type="protein sequence ID" value="KAK3391258.1"/>
    <property type="molecule type" value="Genomic_DNA"/>
</dbReference>
<evidence type="ECO:0008006" key="9">
    <source>
        <dbReference type="Google" id="ProtNLM"/>
    </source>
</evidence>
<evidence type="ECO:0000313" key="8">
    <source>
        <dbReference type="Proteomes" id="UP001285441"/>
    </source>
</evidence>
<name>A0AAE0P0U1_9PEZI</name>
<evidence type="ECO:0000313" key="7">
    <source>
        <dbReference type="EMBL" id="KAK3391258.1"/>
    </source>
</evidence>
<keyword evidence="8" id="KW-1185">Reference proteome</keyword>
<dbReference type="AlphaFoldDB" id="A0AAE0P0U1"/>
<sequence length="214" mass="23520">SIILVHGLQGHPKRTWSYDASATNNCKTTRGWGTTGLITKSKRDLLPTDCPIARVLVRGYDTVVTKGFAPANKSDLFAHAKDLLYCLERESVSGRPLLFVAHSLGGLLVKEVLRRSQHAEEPGLQEIVKSTSAVVFLGTPHRGSGDFARPRDMTRRVASTILGVDSNTAILRALGLDAPELEQSRESFSLQWRTYGFRVKTFQESQALMGLNIG</sequence>
<gene>
    <name evidence="7" type="ORF">B0H63DRAFT_365230</name>
</gene>
<protein>
    <recommendedName>
        <fullName evidence="9">DUF676 domain-containing protein</fullName>
    </recommendedName>
</protein>
<dbReference type="InterPro" id="IPR052374">
    <property type="entry name" value="SERAC1"/>
</dbReference>
<dbReference type="Proteomes" id="UP001285441">
    <property type="component" value="Unassembled WGS sequence"/>
</dbReference>
<dbReference type="PANTHER" id="PTHR48182:SF2">
    <property type="entry name" value="PROTEIN SERAC1"/>
    <property type="match status" value="1"/>
</dbReference>
<evidence type="ECO:0000256" key="1">
    <source>
        <dbReference type="ARBA" id="ARBA00004173"/>
    </source>
</evidence>
<dbReference type="GO" id="GO:0005783">
    <property type="term" value="C:endoplasmic reticulum"/>
    <property type="evidence" value="ECO:0007669"/>
    <property type="project" value="UniProtKB-SubCell"/>
</dbReference>
<evidence type="ECO:0000256" key="2">
    <source>
        <dbReference type="ARBA" id="ARBA00004240"/>
    </source>
</evidence>
<keyword evidence="5" id="KW-0496">Mitochondrion</keyword>
<dbReference type="PANTHER" id="PTHR48182">
    <property type="entry name" value="PROTEIN SERAC1"/>
    <property type="match status" value="1"/>
</dbReference>
<dbReference type="GO" id="GO:0005739">
    <property type="term" value="C:mitochondrion"/>
    <property type="evidence" value="ECO:0007669"/>
    <property type="project" value="UniProtKB-SubCell"/>
</dbReference>
<dbReference type="GO" id="GO:0016020">
    <property type="term" value="C:membrane"/>
    <property type="evidence" value="ECO:0007669"/>
    <property type="project" value="UniProtKB-SubCell"/>
</dbReference>
<comment type="caution">
    <text evidence="7">The sequence shown here is derived from an EMBL/GenBank/DDBJ whole genome shotgun (WGS) entry which is preliminary data.</text>
</comment>
<organism evidence="7 8">
    <name type="scientific">Podospora didyma</name>
    <dbReference type="NCBI Taxonomy" id="330526"/>
    <lineage>
        <taxon>Eukaryota</taxon>
        <taxon>Fungi</taxon>
        <taxon>Dikarya</taxon>
        <taxon>Ascomycota</taxon>
        <taxon>Pezizomycotina</taxon>
        <taxon>Sordariomycetes</taxon>
        <taxon>Sordariomycetidae</taxon>
        <taxon>Sordariales</taxon>
        <taxon>Podosporaceae</taxon>
        <taxon>Podospora</taxon>
    </lineage>
</organism>
<dbReference type="SUPFAM" id="SSF53474">
    <property type="entry name" value="alpha/beta-Hydrolases"/>
    <property type="match status" value="1"/>
</dbReference>
<feature type="non-terminal residue" evidence="7">
    <location>
        <position position="1"/>
    </location>
</feature>
<accession>A0AAE0P0U1</accession>
<evidence type="ECO:0000256" key="3">
    <source>
        <dbReference type="ARBA" id="ARBA00004370"/>
    </source>
</evidence>
<keyword evidence="6" id="KW-0472">Membrane</keyword>
<dbReference type="Gene3D" id="3.40.50.1820">
    <property type="entry name" value="alpha/beta hydrolase"/>
    <property type="match status" value="1"/>
</dbReference>
<keyword evidence="4" id="KW-0256">Endoplasmic reticulum</keyword>
<proteinExistence type="predicted"/>
<evidence type="ECO:0000256" key="4">
    <source>
        <dbReference type="ARBA" id="ARBA00022824"/>
    </source>
</evidence>
<comment type="subcellular location">
    <subcellularLocation>
        <location evidence="2">Endoplasmic reticulum</location>
    </subcellularLocation>
    <subcellularLocation>
        <location evidence="3">Membrane</location>
    </subcellularLocation>
    <subcellularLocation>
        <location evidence="1">Mitochondrion</location>
    </subcellularLocation>
</comment>
<evidence type="ECO:0000256" key="6">
    <source>
        <dbReference type="ARBA" id="ARBA00023136"/>
    </source>
</evidence>
<evidence type="ECO:0000256" key="5">
    <source>
        <dbReference type="ARBA" id="ARBA00023128"/>
    </source>
</evidence>
<reference evidence="7" key="2">
    <citation type="submission" date="2023-06" db="EMBL/GenBank/DDBJ databases">
        <authorList>
            <consortium name="Lawrence Berkeley National Laboratory"/>
            <person name="Haridas S."/>
            <person name="Hensen N."/>
            <person name="Bonometti L."/>
            <person name="Westerberg I."/>
            <person name="Brannstrom I.O."/>
            <person name="Guillou S."/>
            <person name="Cros-Aarteil S."/>
            <person name="Calhoun S."/>
            <person name="Kuo A."/>
            <person name="Mondo S."/>
            <person name="Pangilinan J."/>
            <person name="Riley R."/>
            <person name="LaButti K."/>
            <person name="Andreopoulos B."/>
            <person name="Lipzen A."/>
            <person name="Chen C."/>
            <person name="Yanf M."/>
            <person name="Daum C."/>
            <person name="Ng V."/>
            <person name="Clum A."/>
            <person name="Steindorff A."/>
            <person name="Ohm R."/>
            <person name="Martin F."/>
            <person name="Silar P."/>
            <person name="Natvig D."/>
            <person name="Lalanne C."/>
            <person name="Gautier V."/>
            <person name="Ament-velasquez S.L."/>
            <person name="Kruys A."/>
            <person name="Hutchinson M.I."/>
            <person name="Powell A.J."/>
            <person name="Barry K."/>
            <person name="Miller A.N."/>
            <person name="Grigoriev I.V."/>
            <person name="Debuchy R."/>
            <person name="Gladieux P."/>
            <person name="Thoren M.H."/>
            <person name="Johannesson H."/>
        </authorList>
    </citation>
    <scope>NUCLEOTIDE SEQUENCE</scope>
    <source>
        <strain evidence="7">CBS 232.78</strain>
    </source>
</reference>
<dbReference type="InterPro" id="IPR029058">
    <property type="entry name" value="AB_hydrolase_fold"/>
</dbReference>